<dbReference type="PROSITE" id="PS51257">
    <property type="entry name" value="PROKAR_LIPOPROTEIN"/>
    <property type="match status" value="1"/>
</dbReference>
<reference evidence="5" key="1">
    <citation type="submission" date="2020-10" db="EMBL/GenBank/DDBJ databases">
        <authorList>
            <person name="Gilroy R."/>
        </authorList>
    </citation>
    <scope>NUCLEOTIDE SEQUENCE</scope>
    <source>
        <strain evidence="5">35461</strain>
    </source>
</reference>
<feature type="signal peptide" evidence="3">
    <location>
        <begin position="1"/>
        <end position="20"/>
    </location>
</feature>
<accession>A0A9D1T2R4</accession>
<evidence type="ECO:0000259" key="4">
    <source>
        <dbReference type="PROSITE" id="PS51762"/>
    </source>
</evidence>
<proteinExistence type="inferred from homology"/>
<dbReference type="CDD" id="cd08023">
    <property type="entry name" value="GH16_laminarinase_like"/>
    <property type="match status" value="1"/>
</dbReference>
<dbReference type="InterPro" id="IPR000757">
    <property type="entry name" value="Beta-glucanase-like"/>
</dbReference>
<evidence type="ECO:0000256" key="1">
    <source>
        <dbReference type="ARBA" id="ARBA00006865"/>
    </source>
</evidence>
<dbReference type="AlphaFoldDB" id="A0A9D1T2R4"/>
<dbReference type="InterPro" id="IPR050546">
    <property type="entry name" value="Glycosyl_Hydrlase_16"/>
</dbReference>
<evidence type="ECO:0000313" key="6">
    <source>
        <dbReference type="Proteomes" id="UP000886845"/>
    </source>
</evidence>
<organism evidence="5 6">
    <name type="scientific">Candidatus Spyradenecus faecavium</name>
    <dbReference type="NCBI Taxonomy" id="2840947"/>
    <lineage>
        <taxon>Bacteria</taxon>
        <taxon>Pseudomonadati</taxon>
        <taxon>Lentisphaerota</taxon>
        <taxon>Lentisphaeria</taxon>
        <taxon>Lentisphaerales</taxon>
        <taxon>Lentisphaeraceae</taxon>
        <taxon>Lentisphaeraceae incertae sedis</taxon>
        <taxon>Candidatus Spyradenecus</taxon>
    </lineage>
</organism>
<keyword evidence="3" id="KW-0732">Signal</keyword>
<feature type="chain" id="PRO_5038757142" evidence="3">
    <location>
        <begin position="21"/>
        <end position="279"/>
    </location>
</feature>
<feature type="domain" description="GH16" evidence="4">
    <location>
        <begin position="28"/>
        <end position="278"/>
    </location>
</feature>
<evidence type="ECO:0000256" key="3">
    <source>
        <dbReference type="SAM" id="SignalP"/>
    </source>
</evidence>
<keyword evidence="5" id="KW-0378">Hydrolase</keyword>
<dbReference type="Proteomes" id="UP000886845">
    <property type="component" value="Unassembled WGS sequence"/>
</dbReference>
<reference evidence="5" key="2">
    <citation type="journal article" date="2021" name="PeerJ">
        <title>Extensive microbial diversity within the chicken gut microbiome revealed by metagenomics and culture.</title>
        <authorList>
            <person name="Gilroy R."/>
            <person name="Ravi A."/>
            <person name="Getino M."/>
            <person name="Pursley I."/>
            <person name="Horton D.L."/>
            <person name="Alikhan N.F."/>
            <person name="Baker D."/>
            <person name="Gharbi K."/>
            <person name="Hall N."/>
            <person name="Watson M."/>
            <person name="Adriaenssens E.M."/>
            <person name="Foster-Nyarko E."/>
            <person name="Jarju S."/>
            <person name="Secka A."/>
            <person name="Antonio M."/>
            <person name="Oren A."/>
            <person name="Chaudhuri R.R."/>
            <person name="La Ragione R."/>
            <person name="Hildebrand F."/>
            <person name="Pallen M.J."/>
        </authorList>
    </citation>
    <scope>NUCLEOTIDE SEQUENCE</scope>
    <source>
        <strain evidence="5">35461</strain>
    </source>
</reference>
<feature type="region of interest" description="Disordered" evidence="2">
    <location>
        <begin position="75"/>
        <end position="96"/>
    </location>
</feature>
<dbReference type="Pfam" id="PF00722">
    <property type="entry name" value="Glyco_hydro_16"/>
    <property type="match status" value="1"/>
</dbReference>
<evidence type="ECO:0000256" key="2">
    <source>
        <dbReference type="SAM" id="MobiDB-lite"/>
    </source>
</evidence>
<dbReference type="GO" id="GO:0005975">
    <property type="term" value="P:carbohydrate metabolic process"/>
    <property type="evidence" value="ECO:0007669"/>
    <property type="project" value="InterPro"/>
</dbReference>
<sequence>MKLHFLLPCLALLAAGCATERLVFSEEFDVPGLPDPATWRYEEGWVRNQEAQWYSKADPANTWIEDGTLRITARKLEEPRPNPAENPAGEGRPWGPARDAIRYTSGSIDTKGRFAFQYGRVEVRARLAHGQGAWPAIWTLGVWGRHPDCGEIDIMEYVWSSRDRVWATLHFPGRYDMPANERSGAYAGPEVQDGEFHLYGMEWDAEKITFTYDGKPYYTFALDRVNRPDGTNPFRQPHYLKLNLALGTEKNWGGALDPAILPQTFEVDYVRVYQRPAKP</sequence>
<comment type="similarity">
    <text evidence="1">Belongs to the glycosyl hydrolase 16 family.</text>
</comment>
<gene>
    <name evidence="5" type="ORF">IAC79_06275</name>
</gene>
<protein>
    <submittedName>
        <fullName evidence="5">Glycoside hydrolase family 16 protein</fullName>
    </submittedName>
</protein>
<dbReference type="PANTHER" id="PTHR10963:SF55">
    <property type="entry name" value="GLYCOSIDE HYDROLASE FAMILY 16 PROTEIN"/>
    <property type="match status" value="1"/>
</dbReference>
<dbReference type="InterPro" id="IPR013320">
    <property type="entry name" value="ConA-like_dom_sf"/>
</dbReference>
<evidence type="ECO:0000313" key="5">
    <source>
        <dbReference type="EMBL" id="HIV09700.1"/>
    </source>
</evidence>
<dbReference type="PROSITE" id="PS51762">
    <property type="entry name" value="GH16_2"/>
    <property type="match status" value="1"/>
</dbReference>
<dbReference type="GO" id="GO:0004553">
    <property type="term" value="F:hydrolase activity, hydrolyzing O-glycosyl compounds"/>
    <property type="evidence" value="ECO:0007669"/>
    <property type="project" value="InterPro"/>
</dbReference>
<dbReference type="EMBL" id="DVOR01000206">
    <property type="protein sequence ID" value="HIV09700.1"/>
    <property type="molecule type" value="Genomic_DNA"/>
</dbReference>
<dbReference type="SUPFAM" id="SSF49899">
    <property type="entry name" value="Concanavalin A-like lectins/glucanases"/>
    <property type="match status" value="1"/>
</dbReference>
<dbReference type="Gene3D" id="2.60.120.200">
    <property type="match status" value="1"/>
</dbReference>
<dbReference type="PANTHER" id="PTHR10963">
    <property type="entry name" value="GLYCOSYL HYDROLASE-RELATED"/>
    <property type="match status" value="1"/>
</dbReference>
<name>A0A9D1T2R4_9BACT</name>
<comment type="caution">
    <text evidence="5">The sequence shown here is derived from an EMBL/GenBank/DDBJ whole genome shotgun (WGS) entry which is preliminary data.</text>
</comment>